<feature type="repeat" description="PPR" evidence="3">
    <location>
        <begin position="106"/>
        <end position="140"/>
    </location>
</feature>
<gene>
    <name evidence="4" type="ORF">JCGZ_18414</name>
</gene>
<evidence type="ECO:0000313" key="4">
    <source>
        <dbReference type="EMBL" id="KDP29839.1"/>
    </source>
</evidence>
<accession>A0A067KDB7</accession>
<feature type="repeat" description="PPR" evidence="3">
    <location>
        <begin position="579"/>
        <end position="609"/>
    </location>
</feature>
<comment type="similarity">
    <text evidence="2">Belongs to the PPR family. PCMP-E subfamily.</text>
</comment>
<dbReference type="FunFam" id="1.25.40.10:FF:000090">
    <property type="entry name" value="Pentatricopeptide repeat-containing protein, chloroplastic"/>
    <property type="match status" value="1"/>
</dbReference>
<dbReference type="EMBL" id="KK914726">
    <property type="protein sequence ID" value="KDP29839.1"/>
    <property type="molecule type" value="Genomic_DNA"/>
</dbReference>
<sequence>MPNPSVRLYNNIIRAYTSEKNYQEAIKLYHLMLNNGLEPDKYTFTFVLKACIGGLEFKEGMLIHRDIVFRGMECDVFLGTALVDLYGKMGNLELARELFDKMPSKDVTTWNVMILSLSQSVDPKKALGFIKSMQLSGLEPDLVSIVNLVPAVSKLGDIDACRSLHGYVTRRGFVAIVSNGLIDMYSKCGNIDMACQIFEQMQDRNDISWQTMMAGYAHNECFFEVLELFDCMRRENVRLNKVSVVNALSAAAEMRDLVKGREVHDFARQQRIDSDVSVTTAMITMYAKFGDLDKAKSLFQGLKGRDLVAWSAIIAALVQSGYPEDALSLFRDMQNNCLKVNNVTLTSVLPACADVLALRLGKSVHCYAIKANIDSDISTGTALVSMYAKCGFFASALTIFNRMPCKDIVMWNALMNGYIQIGDPYHAMEMFHKAQISEICPDSGTMVSLLSACVLLFDQGQGSCMHGQIIKCGLESHCHVKNALIDMYAKLGSLSAAEFLFKRTDFRKDEVSWNVLIAGYVHNGHAKEAISTFCQMKLENFHPTPVTIVSVLPAVGHLSALKEGMAFHACIIRIGFQSNILVGNCLIDMYAKCGQLDISEELFHEMRNKNTVTWNVMIGGYAIHGQGHRATELFSLMQKSHVRIDSLSLLSVLSACRHTGLIDEGRKLFDSMKKKHQLEPGLEHYACMVDLLGRAGLFDEILHLIKAMPFEPDARAWGAFLGACKMHSNVQLAEFASDRLVQLEPENPTHRVVLSNVYAKYGRWEDAGNTRSKIIKTGLRKSPGSSWV</sequence>
<dbReference type="FunFam" id="1.25.40.10:FF:000344">
    <property type="entry name" value="Pentatricopeptide repeat-containing protein"/>
    <property type="match status" value="1"/>
</dbReference>
<dbReference type="AlphaFoldDB" id="A0A067KDB7"/>
<evidence type="ECO:0000256" key="3">
    <source>
        <dbReference type="PROSITE-ProRule" id="PRU00708"/>
    </source>
</evidence>
<feature type="repeat" description="PPR" evidence="3">
    <location>
        <begin position="407"/>
        <end position="441"/>
    </location>
</feature>
<dbReference type="PANTHER" id="PTHR47926:SF347">
    <property type="entry name" value="PENTATRICOPEPTIDE REPEAT-CONTAINING PROTEIN"/>
    <property type="match status" value="1"/>
</dbReference>
<proteinExistence type="inferred from homology"/>
<feature type="repeat" description="PPR" evidence="3">
    <location>
        <begin position="75"/>
        <end position="105"/>
    </location>
</feature>
<dbReference type="GO" id="GO:0009451">
    <property type="term" value="P:RNA modification"/>
    <property type="evidence" value="ECO:0007669"/>
    <property type="project" value="InterPro"/>
</dbReference>
<dbReference type="Pfam" id="PF13041">
    <property type="entry name" value="PPR_2"/>
    <property type="match status" value="4"/>
</dbReference>
<dbReference type="PANTHER" id="PTHR47926">
    <property type="entry name" value="PENTATRICOPEPTIDE REPEAT-CONTAINING PROTEIN"/>
    <property type="match status" value="1"/>
</dbReference>
<dbReference type="OrthoDB" id="185373at2759"/>
<protein>
    <recommendedName>
        <fullName evidence="6">Pentatricopeptide repeat-containing protein</fullName>
    </recommendedName>
</protein>
<keyword evidence="5" id="KW-1185">Reference proteome</keyword>
<dbReference type="InterPro" id="IPR002885">
    <property type="entry name" value="PPR_rpt"/>
</dbReference>
<dbReference type="InterPro" id="IPR046848">
    <property type="entry name" value="E_motif"/>
</dbReference>
<feature type="repeat" description="PPR" evidence="3">
    <location>
        <begin position="306"/>
        <end position="340"/>
    </location>
</feature>
<name>A0A067KDB7_JATCU</name>
<keyword evidence="1" id="KW-0677">Repeat</keyword>
<feature type="repeat" description="PPR" evidence="3">
    <location>
        <begin position="5"/>
        <end position="39"/>
    </location>
</feature>
<dbReference type="SUPFAM" id="SSF48452">
    <property type="entry name" value="TPR-like"/>
    <property type="match status" value="1"/>
</dbReference>
<feature type="repeat" description="PPR" evidence="3">
    <location>
        <begin position="509"/>
        <end position="543"/>
    </location>
</feature>
<dbReference type="GO" id="GO:0003729">
    <property type="term" value="F:mRNA binding"/>
    <property type="evidence" value="ECO:0007669"/>
    <property type="project" value="UniProtKB-ARBA"/>
</dbReference>
<feature type="repeat" description="PPR" evidence="3">
    <location>
        <begin position="205"/>
        <end position="239"/>
    </location>
</feature>
<dbReference type="FunFam" id="1.25.40.10:FF:000073">
    <property type="entry name" value="Pentatricopeptide repeat-containing protein chloroplastic"/>
    <property type="match status" value="2"/>
</dbReference>
<feature type="repeat" description="PPR" evidence="3">
    <location>
        <begin position="610"/>
        <end position="644"/>
    </location>
</feature>
<dbReference type="Proteomes" id="UP000027138">
    <property type="component" value="Unassembled WGS sequence"/>
</dbReference>
<dbReference type="InterPro" id="IPR046960">
    <property type="entry name" value="PPR_At4g14850-like_plant"/>
</dbReference>
<dbReference type="Gene3D" id="1.25.40.10">
    <property type="entry name" value="Tetratricopeptide repeat domain"/>
    <property type="match status" value="7"/>
</dbReference>
<dbReference type="NCBIfam" id="TIGR00756">
    <property type="entry name" value="PPR"/>
    <property type="match status" value="8"/>
</dbReference>
<reference evidence="4 5" key="1">
    <citation type="journal article" date="2014" name="PLoS ONE">
        <title>Global Analysis of Gene Expression Profiles in Physic Nut (Jatropha curcas L.) Seedlings Exposed to Salt Stress.</title>
        <authorList>
            <person name="Zhang L."/>
            <person name="Zhang C."/>
            <person name="Wu P."/>
            <person name="Chen Y."/>
            <person name="Li M."/>
            <person name="Jiang H."/>
            <person name="Wu G."/>
        </authorList>
    </citation>
    <scope>NUCLEOTIDE SEQUENCE [LARGE SCALE GENOMIC DNA]</scope>
    <source>
        <strain evidence="5">cv. GZQX0401</strain>
        <tissue evidence="4">Young leaves</tissue>
    </source>
</reference>
<dbReference type="Pfam" id="PF01535">
    <property type="entry name" value="PPR"/>
    <property type="match status" value="8"/>
</dbReference>
<organism evidence="4 5">
    <name type="scientific">Jatropha curcas</name>
    <name type="common">Barbados nut</name>
    <dbReference type="NCBI Taxonomy" id="180498"/>
    <lineage>
        <taxon>Eukaryota</taxon>
        <taxon>Viridiplantae</taxon>
        <taxon>Streptophyta</taxon>
        <taxon>Embryophyta</taxon>
        <taxon>Tracheophyta</taxon>
        <taxon>Spermatophyta</taxon>
        <taxon>Magnoliopsida</taxon>
        <taxon>eudicotyledons</taxon>
        <taxon>Gunneridae</taxon>
        <taxon>Pentapetalae</taxon>
        <taxon>rosids</taxon>
        <taxon>fabids</taxon>
        <taxon>Malpighiales</taxon>
        <taxon>Euphorbiaceae</taxon>
        <taxon>Crotonoideae</taxon>
        <taxon>Jatropheae</taxon>
        <taxon>Jatropha</taxon>
    </lineage>
</organism>
<evidence type="ECO:0000256" key="1">
    <source>
        <dbReference type="ARBA" id="ARBA00022737"/>
    </source>
</evidence>
<evidence type="ECO:0000313" key="5">
    <source>
        <dbReference type="Proteomes" id="UP000027138"/>
    </source>
</evidence>
<evidence type="ECO:0000256" key="2">
    <source>
        <dbReference type="ARBA" id="ARBA00061659"/>
    </source>
</evidence>
<dbReference type="FunFam" id="1.25.40.10:FF:000361">
    <property type="entry name" value="Pentatricopeptide repeat-containing protein chloroplastic"/>
    <property type="match status" value="1"/>
</dbReference>
<dbReference type="Pfam" id="PF20431">
    <property type="entry name" value="E_motif"/>
    <property type="match status" value="1"/>
</dbReference>
<evidence type="ECO:0008006" key="6">
    <source>
        <dbReference type="Google" id="ProtNLM"/>
    </source>
</evidence>
<dbReference type="InterPro" id="IPR011990">
    <property type="entry name" value="TPR-like_helical_dom_sf"/>
</dbReference>
<dbReference type="PROSITE" id="PS51375">
    <property type="entry name" value="PPR"/>
    <property type="match status" value="9"/>
</dbReference>